<reference evidence="4 5" key="1">
    <citation type="submission" date="2020-06" db="EMBL/GenBank/DDBJ databases">
        <title>Schlegella sp. ID0723 isolated from air conditioner.</title>
        <authorList>
            <person name="Kim D.Y."/>
            <person name="Kim D.-U."/>
        </authorList>
    </citation>
    <scope>NUCLEOTIDE SEQUENCE [LARGE SCALE GENOMIC DNA]</scope>
    <source>
        <strain evidence="4 5">ID0723</strain>
    </source>
</reference>
<comment type="caution">
    <text evidence="4">The sequence shown here is derived from an EMBL/GenBank/DDBJ whole genome shotgun (WGS) entry which is preliminary data.</text>
</comment>
<accession>A0A7Y6NK13</accession>
<keyword evidence="5" id="KW-1185">Reference proteome</keyword>
<dbReference type="EMBL" id="JABWMJ010000001">
    <property type="protein sequence ID" value="NUZ04590.1"/>
    <property type="molecule type" value="Genomic_DNA"/>
</dbReference>
<evidence type="ECO:0000256" key="1">
    <source>
        <dbReference type="SAM" id="MobiDB-lite"/>
    </source>
</evidence>
<sequence length="1433" mass="150827">MTSNPPVTDDRPPSRRAATGWAAPLRRLARFGAGLGAALIGLLALAWLALHWLILPHIDEWRPELEQRASRALGVPVRIGSISVRSSGWMPSVAVGNVELLDAERRVALRLPSVLATLSPRSLLSLELRLEQLLVDGAELDVRRLPDGRIAVAGLALGGDDAGGGDDGTLDWFFRQREFVIRGGTLRWVDELRGAPPLALSDVQIVVRNGFRRHDARIDATPPVEWGDRFTLQGRFVAPLLARSGDWRRWSGTAHLALPRADVRELRRHVQLPFDLSEGNGALRAWLTVEQGEARALTADVALRAVELRLARDVEPLAFENLEGRLGIERSGDRTAVEVRRLGFVTGDGIRWPPGDLKLAWRQRPDGEVEGGEIHADRLDIGGMAAIAERVPMGAALRKLLAELRPQGLVSGVDATWQGPLDAPRRYTVSGRLAGLSLAAHPAADPEAIGRPGLSNAALQLRATEAGGQARVSIVDGTLELPGVFADPTLRLARFDSQLAWTLAPAGDGAPPAVMVQMKDARFANADVTGELNATWRSGSGAAAPPAGVVRKALARAAGVRASTPAPAPPAGSERPYPGRLELDGTLTDAAALRTARYLPLGLPAETRDYVERAVRGGRITRATFRVDGDLAEFPFRAGRPGQPGTGEFHVAAQLDGVTLAYAPGARTAGGGRAPDPWPALTQASGELVVDRTSLEVRNVRGRLGGVDWTGVRAAIPNVGEHAVVSIDGSGRGALAEMLQFLRASPVGGWTGHALANASATGNAEMKLALAIPLDESAESSVKGSLALAGNDVRITPGTPLLGSARGRVDFTHKGFSVIGASARMLGGEVTFDGGSAGPDTQRFNGQGTFSADALRRAGELGLVARLGAYISGQAAYRASLSFVKGMPQFTLTSNLAGLAVDLPYPLGKAAATPLPFRYQTALEADSLAAGRTPLETLQIDAGSVLRARYLREASGDEPRILRGDLRVTDGLSSGAPPAPALAGVAAGANSALIELRQVDVDAWERVLDRIVADPAASSAPAEPRPRGAARDLGVAPEPSASYQPDDVVIRTGELKSSGRRVTRLGAMLAERGGVWHANVVADQLAGSIEYRTPRRVEGAGRIHARLARLSLPKDDVAAVETLVDAKPAAAATSLPALDVVVDAFELRGRSLGRLEIEAANRVGAGGRAAGRDWQLSKFNLTMPEAQFVASGTWAAGEAGAPRRVALGFKLAIGDSGALLARFGMPGAIRGGKGQLAGDVAWAGSPLSPDLKGMQGQINVAIDSGQFLKASPGAARLLGVLSLQSLPRRLTLDFRDLFQDGFAFDSVVGDVRIGDGQATTNNLRMRGAAAAVLMEGSADLERETQDLRVVVVPEINAGTASLAYAIINPAIGLGTFLAQLLLRKPLIAAGTREFHISGSWDDPKVERVERRRPEIAGANAGPEPPSTADPVAR</sequence>
<dbReference type="Proteomes" id="UP000529637">
    <property type="component" value="Unassembled WGS sequence"/>
</dbReference>
<keyword evidence="2" id="KW-1133">Transmembrane helix</keyword>
<dbReference type="PANTHER" id="PTHR38690:SF1">
    <property type="entry name" value="PROTEASE"/>
    <property type="match status" value="1"/>
</dbReference>
<feature type="transmembrane region" description="Helical" evidence="2">
    <location>
        <begin position="31"/>
        <end position="54"/>
    </location>
</feature>
<dbReference type="InterPro" id="IPR011836">
    <property type="entry name" value="YhdP"/>
</dbReference>
<keyword evidence="2" id="KW-0812">Transmembrane</keyword>
<evidence type="ECO:0000313" key="5">
    <source>
        <dbReference type="Proteomes" id="UP000529637"/>
    </source>
</evidence>
<dbReference type="InterPro" id="IPR025263">
    <property type="entry name" value="YhdP_central"/>
</dbReference>
<feature type="region of interest" description="Disordered" evidence="1">
    <location>
        <begin position="560"/>
        <end position="580"/>
    </location>
</feature>
<feature type="compositionally biased region" description="Basic and acidic residues" evidence="1">
    <location>
        <begin position="1401"/>
        <end position="1414"/>
    </location>
</feature>
<keyword evidence="2" id="KW-0472">Membrane</keyword>
<feature type="region of interest" description="Disordered" evidence="1">
    <location>
        <begin position="1016"/>
        <end position="1044"/>
    </location>
</feature>
<evidence type="ECO:0000313" key="4">
    <source>
        <dbReference type="EMBL" id="NUZ04590.1"/>
    </source>
</evidence>
<protein>
    <submittedName>
        <fullName evidence="4">TIGR02099 family protein</fullName>
    </submittedName>
</protein>
<evidence type="ECO:0000259" key="3">
    <source>
        <dbReference type="Pfam" id="PF13116"/>
    </source>
</evidence>
<proteinExistence type="predicted"/>
<gene>
    <name evidence="4" type="ORF">HQN59_02340</name>
</gene>
<dbReference type="Pfam" id="PF13116">
    <property type="entry name" value="YhdP"/>
    <property type="match status" value="1"/>
</dbReference>
<evidence type="ECO:0000256" key="2">
    <source>
        <dbReference type="SAM" id="Phobius"/>
    </source>
</evidence>
<name>A0A7Y6NK13_9BURK</name>
<feature type="domain" description="YhdP central" evidence="3">
    <location>
        <begin position="25"/>
        <end position="1405"/>
    </location>
</feature>
<dbReference type="PANTHER" id="PTHR38690">
    <property type="entry name" value="PROTEASE-RELATED"/>
    <property type="match status" value="1"/>
</dbReference>
<dbReference type="NCBIfam" id="TIGR02099">
    <property type="entry name" value="YhdP family protein"/>
    <property type="match status" value="1"/>
</dbReference>
<organism evidence="4 5">
    <name type="scientific">Piscinibacter koreensis</name>
    <dbReference type="NCBI Taxonomy" id="2742824"/>
    <lineage>
        <taxon>Bacteria</taxon>
        <taxon>Pseudomonadati</taxon>
        <taxon>Pseudomonadota</taxon>
        <taxon>Betaproteobacteria</taxon>
        <taxon>Burkholderiales</taxon>
        <taxon>Sphaerotilaceae</taxon>
        <taxon>Piscinibacter</taxon>
    </lineage>
</organism>
<feature type="region of interest" description="Disordered" evidence="1">
    <location>
        <begin position="1401"/>
        <end position="1433"/>
    </location>
</feature>